<dbReference type="Proteomes" id="UP000320839">
    <property type="component" value="Chromosome"/>
</dbReference>
<keyword evidence="1 3" id="KW-0808">Transferase</keyword>
<evidence type="ECO:0000313" key="6">
    <source>
        <dbReference type="Proteomes" id="UP000320839"/>
    </source>
</evidence>
<dbReference type="InterPro" id="IPR000182">
    <property type="entry name" value="GNAT_dom"/>
</dbReference>
<evidence type="ECO:0000313" key="3">
    <source>
        <dbReference type="EMBL" id="QDT30735.1"/>
    </source>
</evidence>
<sequence length="163" mass="18522">MELVLFQNSDAAEIAAWPLTAEECAAWAGQRARFPLDPDQFRIWHADMQVHPFTGLEADQLVAYGELWVDVTEQEIELARILVKPDCRGKGLGQAFVAALIKVASVYGIDDLFLRVLPRNTAAIYCYEKCGFIRLDRATQNAFNQGQPIEYVWMKREPPDTIY</sequence>
<dbReference type="PANTHER" id="PTHR13947:SF37">
    <property type="entry name" value="LD18367P"/>
    <property type="match status" value="1"/>
</dbReference>
<dbReference type="Gene3D" id="3.40.630.30">
    <property type="match status" value="1"/>
</dbReference>
<keyword evidence="5" id="KW-1185">Reference proteome</keyword>
<evidence type="ECO:0000256" key="1">
    <source>
        <dbReference type="ARBA" id="ARBA00022679"/>
    </source>
</evidence>
<evidence type="ECO:0000313" key="4">
    <source>
        <dbReference type="EMBL" id="QDV21684.1"/>
    </source>
</evidence>
<organism evidence="3 5">
    <name type="scientific">Gimesia panareensis</name>
    <dbReference type="NCBI Taxonomy" id="2527978"/>
    <lineage>
        <taxon>Bacteria</taxon>
        <taxon>Pseudomonadati</taxon>
        <taxon>Planctomycetota</taxon>
        <taxon>Planctomycetia</taxon>
        <taxon>Planctomycetales</taxon>
        <taxon>Planctomycetaceae</taxon>
        <taxon>Gimesia</taxon>
    </lineage>
</organism>
<dbReference type="CDD" id="cd04301">
    <property type="entry name" value="NAT_SF"/>
    <property type="match status" value="1"/>
</dbReference>
<proteinExistence type="predicted"/>
<dbReference type="InterPro" id="IPR050769">
    <property type="entry name" value="NAT_camello-type"/>
</dbReference>
<dbReference type="OrthoDB" id="9798006at2"/>
<feature type="domain" description="N-acetyltransferase" evidence="2">
    <location>
        <begin position="1"/>
        <end position="159"/>
    </location>
</feature>
<evidence type="ECO:0000259" key="2">
    <source>
        <dbReference type="PROSITE" id="PS51186"/>
    </source>
</evidence>
<dbReference type="InterPro" id="IPR016181">
    <property type="entry name" value="Acyl_CoA_acyltransferase"/>
</dbReference>
<name>A0A517QGK9_9PLAN</name>
<accession>A0A518AGF4</accession>
<evidence type="ECO:0000313" key="5">
    <source>
        <dbReference type="Proteomes" id="UP000315647"/>
    </source>
</evidence>
<dbReference type="AlphaFoldDB" id="A0A517QGK9"/>
<accession>A0A518FZI8</accession>
<dbReference type="Proteomes" id="UP000315647">
    <property type="component" value="Chromosome"/>
</dbReference>
<dbReference type="SUPFAM" id="SSF55729">
    <property type="entry name" value="Acyl-CoA N-acyltransferases (Nat)"/>
    <property type="match status" value="1"/>
</dbReference>
<dbReference type="EMBL" id="CP036317">
    <property type="protein sequence ID" value="QDV21684.1"/>
    <property type="molecule type" value="Genomic_DNA"/>
</dbReference>
<dbReference type="PROSITE" id="PS51186">
    <property type="entry name" value="GNAT"/>
    <property type="match status" value="1"/>
</dbReference>
<gene>
    <name evidence="3" type="ORF">Enr10x_61030</name>
    <name evidence="4" type="ORF">Pan153_63740</name>
</gene>
<dbReference type="GO" id="GO:0008080">
    <property type="term" value="F:N-acetyltransferase activity"/>
    <property type="evidence" value="ECO:0007669"/>
    <property type="project" value="InterPro"/>
</dbReference>
<reference evidence="3 5" key="1">
    <citation type="submission" date="2019-03" db="EMBL/GenBank/DDBJ databases">
        <title>Deep-cultivation of Planctomycetes and their phenomic and genomic characterization uncovers novel biology.</title>
        <authorList>
            <person name="Wiegand S."/>
            <person name="Jogler M."/>
            <person name="Boedeker C."/>
            <person name="Pinto D."/>
            <person name="Vollmers J."/>
            <person name="Rivas-Marin E."/>
            <person name="Kohn T."/>
            <person name="Peeters S.H."/>
            <person name="Heuer A."/>
            <person name="Rast P."/>
            <person name="Oberbeckmann S."/>
            <person name="Bunk B."/>
            <person name="Jeske O."/>
            <person name="Meyerdierks A."/>
            <person name="Storesund J.E."/>
            <person name="Kallscheuer N."/>
            <person name="Luecker S."/>
            <person name="Lage O.M."/>
            <person name="Pohl T."/>
            <person name="Merkel B.J."/>
            <person name="Hornburger P."/>
            <person name="Mueller R.-W."/>
            <person name="Bruemmer F."/>
            <person name="Labrenz M."/>
            <person name="Spormann A.M."/>
            <person name="Op den Camp H."/>
            <person name="Overmann J."/>
            <person name="Amann R."/>
            <person name="Jetten M.S.M."/>
            <person name="Mascher T."/>
            <person name="Medema M.H."/>
            <person name="Devos D.P."/>
            <person name="Kaster A.-K."/>
            <person name="Ovreas L."/>
            <person name="Rohde M."/>
            <person name="Galperin M.Y."/>
            <person name="Jogler C."/>
        </authorList>
    </citation>
    <scope>NUCLEOTIDE SEQUENCE [LARGE SCALE GENOMIC DNA]</scope>
    <source>
        <strain evidence="3 5">Enr10</strain>
        <strain evidence="4 6">Pan153</strain>
    </source>
</reference>
<accession>A0A517QGK9</accession>
<dbReference type="RefSeq" id="WP_145115986.1">
    <property type="nucleotide sequence ID" value="NZ_CP036277.1"/>
</dbReference>
<dbReference type="PANTHER" id="PTHR13947">
    <property type="entry name" value="GNAT FAMILY N-ACETYLTRANSFERASE"/>
    <property type="match status" value="1"/>
</dbReference>
<protein>
    <submittedName>
        <fullName evidence="3">Ribosomal-protein-alanine N-acetyltransferase</fullName>
    </submittedName>
</protein>
<dbReference type="Pfam" id="PF00583">
    <property type="entry name" value="Acetyltransf_1"/>
    <property type="match status" value="1"/>
</dbReference>
<dbReference type="EMBL" id="CP037421">
    <property type="protein sequence ID" value="QDT30735.1"/>
    <property type="molecule type" value="Genomic_DNA"/>
</dbReference>